<protein>
    <submittedName>
        <fullName evidence="1">Uncharacterized protein</fullName>
    </submittedName>
</protein>
<reference evidence="1 2" key="1">
    <citation type="journal article" date="2016" name="Nat. Commun.">
        <title>Extremotolerant tardigrade genome and improved radiotolerance of human cultured cells by tardigrade-unique protein.</title>
        <authorList>
            <person name="Hashimoto T."/>
            <person name="Horikawa D.D."/>
            <person name="Saito Y."/>
            <person name="Kuwahara H."/>
            <person name="Kozuka-Hata H."/>
            <person name="Shin-I T."/>
            <person name="Minakuchi Y."/>
            <person name="Ohishi K."/>
            <person name="Motoyama A."/>
            <person name="Aizu T."/>
            <person name="Enomoto A."/>
            <person name="Kondo K."/>
            <person name="Tanaka S."/>
            <person name="Hara Y."/>
            <person name="Koshikawa S."/>
            <person name="Sagara H."/>
            <person name="Miura T."/>
            <person name="Yokobori S."/>
            <person name="Miyagawa K."/>
            <person name="Suzuki Y."/>
            <person name="Kubo T."/>
            <person name="Oyama M."/>
            <person name="Kohara Y."/>
            <person name="Fujiyama A."/>
            <person name="Arakawa K."/>
            <person name="Katayama T."/>
            <person name="Toyoda A."/>
            <person name="Kunieda T."/>
        </authorList>
    </citation>
    <scope>NUCLEOTIDE SEQUENCE [LARGE SCALE GENOMIC DNA]</scope>
    <source>
        <strain evidence="1 2">YOKOZUNA-1</strain>
    </source>
</reference>
<proteinExistence type="predicted"/>
<dbReference type="Proteomes" id="UP000186922">
    <property type="component" value="Unassembled WGS sequence"/>
</dbReference>
<dbReference type="AlphaFoldDB" id="A0A1D1VVU8"/>
<sequence length="160" mass="18353">MQIDETLKAALRFAPITLPAAFFGLNDLYRRLDDRTGLMLDEFKRLMERKALSLMRAKQARIRVDVLYVAEKPEIKRHHSKSSFQSTEHVRLGREVGWFPLMSTDGAATRTGLLTIGTRTCDRCSSAARHQKWAEFSHRYHRSSKISEVVLRDANSGFLS</sequence>
<evidence type="ECO:0000313" key="2">
    <source>
        <dbReference type="Proteomes" id="UP000186922"/>
    </source>
</evidence>
<gene>
    <name evidence="1" type="primary">RvY_14282-1</name>
    <name evidence="1" type="synonym">RvY_14282.1</name>
    <name evidence="1" type="ORF">RvY_14282</name>
</gene>
<evidence type="ECO:0000313" key="1">
    <source>
        <dbReference type="EMBL" id="GAV03918.1"/>
    </source>
</evidence>
<organism evidence="1 2">
    <name type="scientific">Ramazzottius varieornatus</name>
    <name type="common">Water bear</name>
    <name type="synonym">Tardigrade</name>
    <dbReference type="NCBI Taxonomy" id="947166"/>
    <lineage>
        <taxon>Eukaryota</taxon>
        <taxon>Metazoa</taxon>
        <taxon>Ecdysozoa</taxon>
        <taxon>Tardigrada</taxon>
        <taxon>Eutardigrada</taxon>
        <taxon>Parachela</taxon>
        <taxon>Hypsibioidea</taxon>
        <taxon>Ramazzottiidae</taxon>
        <taxon>Ramazzottius</taxon>
    </lineage>
</organism>
<name>A0A1D1VVU8_RAMVA</name>
<comment type="caution">
    <text evidence="1">The sequence shown here is derived from an EMBL/GenBank/DDBJ whole genome shotgun (WGS) entry which is preliminary data.</text>
</comment>
<dbReference type="EMBL" id="BDGG01000010">
    <property type="protein sequence ID" value="GAV03918.1"/>
    <property type="molecule type" value="Genomic_DNA"/>
</dbReference>
<accession>A0A1D1VVU8</accession>
<keyword evidence="2" id="KW-1185">Reference proteome</keyword>